<keyword evidence="1" id="KW-0472">Membrane</keyword>
<dbReference type="PANTHER" id="PTHR36153:SF1">
    <property type="entry name" value="TYPE VI SECRETION SYSTEM COMPONENT TSSM1"/>
    <property type="match status" value="1"/>
</dbReference>
<gene>
    <name evidence="3" type="ORF">BH006_06845</name>
</gene>
<accession>A0A3F3I8S7</accession>
<name>A0A3F3I8S7_SALER</name>
<keyword evidence="1" id="KW-0812">Transmembrane</keyword>
<dbReference type="InterPro" id="IPR025743">
    <property type="entry name" value="TssM1_N"/>
</dbReference>
<sequence length="1097" mass="123379">MLKKIVLTVIFFSASVLVSLFCLLFFIDRGASLLRSGVYTLLLLLMLFLIRTLYKMQHKKGHRWWRYLRHARRYTDPEEWLRGARLCRQQYSRHNLSGWYIVTGEKASCHAVMSEMVTMPTFCDATAETRRGQWVFFPRVVFWFLPVSCCVSGGKREKHWRCFPVWSRRLPAPAGVLLCLPATWLLQGEESVLRHTLTRWQKGLACIPECAGRRLPVHVVITGCDMIPGFSQWVQSLRPEDRDQALGGVLRPDGATGMAGAVTALFDALACRVTASLPGIWPPGVDDNRACSLLGLPQQIRCLSVPVSAALSRTDRAQPDRYRSLWLVSGHVAPFTDGVTRQDFLRGLIEYHLPVAGRPQKHGHPAGLLAAYGTAGMLIISASLIHPLLRRNIAVSPPQEIVSQLIRTERSEGQGWKYGVFYPLLLLQHTQGERALLTLMQPVQPDEMNARLLHYRDRFRQSAPGVQREMILALARSIHLWQMMVAQQPLASLLSRPALPAELRPGGLPLVVSPRLHIAVQNSWVHQHPEQAKRHIAVLQDTLSALTESDPHLAWLLAPSSGLAPFRATEAGFPLALPETVPGVWTQAGQQQMDAWLLQIISALGTVQRSPTLRAFTFHRTDLQQDAWFRLLLAMTAHHFDTGDPVNWRLQLDAIVHRKGWATRFAQRVTEELQAIPDNRAHPWLKLLRQLSATGSPGNRHLRAARTQLVRWLKLPVREETETRLDPARRAAWADWQADLQAVALMVSREPLRGIRLTEGLSGAPGTAVSPFTALFSRFEQFRLSPGTSPPADVVWQLYLSEARFLLAGTLFHAACELQQQWQTKVLWPNQLTAANECAGFLRQAVPAFIQTSTVPFLDIQQGLAVPVAEQGYTLPFTREFLHFVKVFLRPEDVLQEVASVHQARRESQRARQQEAHERLSRTPVISQVTSLPATVPSGGEVLPTGTRLILQCGDETQVLSSLNFKESRAMAWRPGECDAVELTVQFPGFDAITRYEGEQSWPDFLRDFARGEHLFQVQDFETGQEALKQSGVHAVLVRYRIAGANKVKDVWRAWSSPEGADVLSASGNDDNRTEWISQLPPVIAQCPWKTREKDPQ</sequence>
<evidence type="ECO:0000259" key="2">
    <source>
        <dbReference type="Pfam" id="PF14331"/>
    </source>
</evidence>
<dbReference type="AlphaFoldDB" id="A0A3F3I8S7"/>
<reference evidence="3" key="1">
    <citation type="submission" date="2016-09" db="EMBL/GenBank/DDBJ databases">
        <title>Whole Genome Sequencing of Salmonella enterica subsp. enterica serovar Nottingham.</title>
        <authorList>
            <person name="Zheng J."/>
            <person name="Wang H."/>
        </authorList>
    </citation>
    <scope>NUCLEOTIDE SEQUENCE [LARGE SCALE GENOMIC DNA]</scope>
    <source>
        <strain evidence="3">CFSAN055411</strain>
    </source>
</reference>
<evidence type="ECO:0000256" key="1">
    <source>
        <dbReference type="SAM" id="Phobius"/>
    </source>
</evidence>
<evidence type="ECO:0000313" key="3">
    <source>
        <dbReference type="EMBL" id="OEH95565.1"/>
    </source>
</evidence>
<dbReference type="Proteomes" id="UP000852880">
    <property type="component" value="Unassembled WGS sequence"/>
</dbReference>
<dbReference type="EMBL" id="MJEL01000054">
    <property type="protein sequence ID" value="OEH95565.1"/>
    <property type="molecule type" value="Genomic_DNA"/>
</dbReference>
<proteinExistence type="predicted"/>
<feature type="transmembrane region" description="Helical" evidence="1">
    <location>
        <begin position="5"/>
        <end position="27"/>
    </location>
</feature>
<protein>
    <recommendedName>
        <fullName evidence="2">Type VI secretion system component TssM1 N-terminal domain-containing protein</fullName>
    </recommendedName>
</protein>
<dbReference type="Pfam" id="PF14331">
    <property type="entry name" value="IcmF-related_N"/>
    <property type="match status" value="1"/>
</dbReference>
<feature type="transmembrane region" description="Helical" evidence="1">
    <location>
        <begin position="368"/>
        <end position="389"/>
    </location>
</feature>
<dbReference type="PANTHER" id="PTHR36153">
    <property type="entry name" value="INNER MEMBRANE PROTEIN-RELATED"/>
    <property type="match status" value="1"/>
</dbReference>
<dbReference type="InterPro" id="IPR053156">
    <property type="entry name" value="T6SS_TssM-like"/>
</dbReference>
<organism evidence="3">
    <name type="scientific">Salmonella enterica</name>
    <name type="common">Salmonella choleraesuis</name>
    <dbReference type="NCBI Taxonomy" id="28901"/>
    <lineage>
        <taxon>Bacteria</taxon>
        <taxon>Pseudomonadati</taxon>
        <taxon>Pseudomonadota</taxon>
        <taxon>Gammaproteobacteria</taxon>
        <taxon>Enterobacterales</taxon>
        <taxon>Enterobacteriaceae</taxon>
        <taxon>Salmonella</taxon>
    </lineage>
</organism>
<feature type="transmembrane region" description="Helical" evidence="1">
    <location>
        <begin position="33"/>
        <end position="54"/>
    </location>
</feature>
<keyword evidence="1" id="KW-1133">Transmembrane helix</keyword>
<feature type="domain" description="Type VI secretion system component TssM1 N-terminal" evidence="2">
    <location>
        <begin position="174"/>
        <end position="321"/>
    </location>
</feature>
<comment type="caution">
    <text evidence="3">The sequence shown here is derived from an EMBL/GenBank/DDBJ whole genome shotgun (WGS) entry which is preliminary data.</text>
</comment>